<dbReference type="GeneID" id="6015927"/>
<dbReference type="InParanoid" id="A8P786"/>
<sequence>MAALPSPPLPTRAPPSSWVSGTHLPPFPSPPSPTRAPPPSSCGSATHLAPFLSHPLSTQTPPSSLVSVTHQPTFAIPPLFLTQTPPPSRVSATHQPTFAIPPLPSSARAATQSPSLPIAPSPRSAPSLSPAPARDLQPSGPRQPSVVHTIREGGPEVKTHFARRPNYSSSSESTPYQKPSFRGLSPFLERSDPFIAFRDEFLKNPQGYLVEKITETSATPNPPGIVARNKEGYTDVVEGLGIQVFRFSLNEPDKLQIVEIPYNFVPAFRGFKESPKAEIHSVYFVISSPFHFSMDTPCVWDYISGGQPVQQRHPICQKDWKYVPKGKDEKRPGAFQSRNKYRFNPVFLSLSDEEMRNPIRQTIYYWDYGAQPEVLSSVVIEYRFVSNPSKQ</sequence>
<feature type="compositionally biased region" description="Polar residues" evidence="1">
    <location>
        <begin position="55"/>
        <end position="72"/>
    </location>
</feature>
<evidence type="ECO:0000313" key="3">
    <source>
        <dbReference type="Proteomes" id="UP000001861"/>
    </source>
</evidence>
<proteinExistence type="predicted"/>
<accession>A8P786</accession>
<feature type="compositionally biased region" description="Pro residues" evidence="1">
    <location>
        <begin position="25"/>
        <end position="40"/>
    </location>
</feature>
<organism evidence="2 3">
    <name type="scientific">Coprinopsis cinerea (strain Okayama-7 / 130 / ATCC MYA-4618 / FGSC 9003)</name>
    <name type="common">Inky cap fungus</name>
    <name type="synonym">Hormographiella aspergillata</name>
    <dbReference type="NCBI Taxonomy" id="240176"/>
    <lineage>
        <taxon>Eukaryota</taxon>
        <taxon>Fungi</taxon>
        <taxon>Dikarya</taxon>
        <taxon>Basidiomycota</taxon>
        <taxon>Agaricomycotina</taxon>
        <taxon>Agaricomycetes</taxon>
        <taxon>Agaricomycetidae</taxon>
        <taxon>Agaricales</taxon>
        <taxon>Agaricineae</taxon>
        <taxon>Psathyrellaceae</taxon>
        <taxon>Coprinopsis</taxon>
    </lineage>
</organism>
<dbReference type="HOGENOM" id="CLU_705998_0_0_1"/>
<protein>
    <submittedName>
        <fullName evidence="2">Uncharacterized protein</fullName>
    </submittedName>
</protein>
<reference evidence="2 3" key="1">
    <citation type="journal article" date="2010" name="Proc. Natl. Acad. Sci. U.S.A.">
        <title>Insights into evolution of multicellular fungi from the assembled chromosomes of the mushroom Coprinopsis cinerea (Coprinus cinereus).</title>
        <authorList>
            <person name="Stajich J.E."/>
            <person name="Wilke S.K."/>
            <person name="Ahren D."/>
            <person name="Au C.H."/>
            <person name="Birren B.W."/>
            <person name="Borodovsky M."/>
            <person name="Burns C."/>
            <person name="Canback B."/>
            <person name="Casselton L.A."/>
            <person name="Cheng C.K."/>
            <person name="Deng J."/>
            <person name="Dietrich F.S."/>
            <person name="Fargo D.C."/>
            <person name="Farman M.L."/>
            <person name="Gathman A.C."/>
            <person name="Goldberg J."/>
            <person name="Guigo R."/>
            <person name="Hoegger P.J."/>
            <person name="Hooker J.B."/>
            <person name="Huggins A."/>
            <person name="James T.Y."/>
            <person name="Kamada T."/>
            <person name="Kilaru S."/>
            <person name="Kodira C."/>
            <person name="Kues U."/>
            <person name="Kupfer D."/>
            <person name="Kwan H.S."/>
            <person name="Lomsadze A."/>
            <person name="Li W."/>
            <person name="Lilly W.W."/>
            <person name="Ma L.J."/>
            <person name="Mackey A.J."/>
            <person name="Manning G."/>
            <person name="Martin F."/>
            <person name="Muraguchi H."/>
            <person name="Natvig D.O."/>
            <person name="Palmerini H."/>
            <person name="Ramesh M.A."/>
            <person name="Rehmeyer C.J."/>
            <person name="Roe B.A."/>
            <person name="Shenoy N."/>
            <person name="Stanke M."/>
            <person name="Ter-Hovhannisyan V."/>
            <person name="Tunlid A."/>
            <person name="Velagapudi R."/>
            <person name="Vision T.J."/>
            <person name="Zeng Q."/>
            <person name="Zolan M.E."/>
            <person name="Pukkila P.J."/>
        </authorList>
    </citation>
    <scope>NUCLEOTIDE SEQUENCE [LARGE SCALE GENOMIC DNA]</scope>
    <source>
        <strain evidence="3">Okayama-7 / 130 / ATCC MYA-4618 / FGSC 9003</strain>
    </source>
</reference>
<dbReference type="RefSeq" id="XP_001839313.2">
    <property type="nucleotide sequence ID" value="XM_001839261.2"/>
</dbReference>
<dbReference type="KEGG" id="cci:CC1G_13354"/>
<evidence type="ECO:0000313" key="2">
    <source>
        <dbReference type="EMBL" id="EAU82503.2"/>
    </source>
</evidence>
<name>A8P786_COPC7</name>
<feature type="compositionally biased region" description="Basic and acidic residues" evidence="1">
    <location>
        <begin position="149"/>
        <end position="159"/>
    </location>
</feature>
<feature type="compositionally biased region" description="Pro residues" evidence="1">
    <location>
        <begin position="1"/>
        <end position="13"/>
    </location>
</feature>
<feature type="compositionally biased region" description="Low complexity" evidence="1">
    <location>
        <begin position="113"/>
        <end position="134"/>
    </location>
</feature>
<keyword evidence="3" id="KW-1185">Reference proteome</keyword>
<dbReference type="EMBL" id="AACS02000005">
    <property type="protein sequence ID" value="EAU82503.2"/>
    <property type="molecule type" value="Genomic_DNA"/>
</dbReference>
<feature type="region of interest" description="Disordered" evidence="1">
    <location>
        <begin position="1"/>
        <end position="180"/>
    </location>
</feature>
<gene>
    <name evidence="2" type="ORF">CC1G_13354</name>
</gene>
<dbReference type="Proteomes" id="UP000001861">
    <property type="component" value="Unassembled WGS sequence"/>
</dbReference>
<dbReference type="VEuPathDB" id="FungiDB:CC1G_13354"/>
<dbReference type="AlphaFoldDB" id="A8P786"/>
<evidence type="ECO:0000256" key="1">
    <source>
        <dbReference type="SAM" id="MobiDB-lite"/>
    </source>
</evidence>
<comment type="caution">
    <text evidence="2">The sequence shown here is derived from an EMBL/GenBank/DDBJ whole genome shotgun (WGS) entry which is preliminary data.</text>
</comment>
<feature type="compositionally biased region" description="Polar residues" evidence="1">
    <location>
        <begin position="166"/>
        <end position="177"/>
    </location>
</feature>